<gene>
    <name evidence="2" type="ORF">HannXRQ_Chr06g0169121</name>
    <name evidence="1" type="ORF">HanXRQr2_Chr06g0244881</name>
</gene>
<accession>A0A251UFU1</accession>
<keyword evidence="3" id="KW-1185">Reference proteome</keyword>
<dbReference type="Proteomes" id="UP000215914">
    <property type="component" value="Chromosome 6"/>
</dbReference>
<dbReference type="EMBL" id="CM007895">
    <property type="protein sequence ID" value="OTG22220.1"/>
    <property type="molecule type" value="Genomic_DNA"/>
</dbReference>
<evidence type="ECO:0000313" key="1">
    <source>
        <dbReference type="EMBL" id="KAF5801162.1"/>
    </source>
</evidence>
<dbReference type="InParanoid" id="A0A251UFU1"/>
<reference evidence="2" key="2">
    <citation type="submission" date="2017-02" db="EMBL/GenBank/DDBJ databases">
        <title>Sunflower complete genome.</title>
        <authorList>
            <person name="Langlade N."/>
            <person name="Munos S."/>
        </authorList>
    </citation>
    <scope>NUCLEOTIDE SEQUENCE [LARGE SCALE GENOMIC DNA]</scope>
    <source>
        <tissue evidence="2">Leaves</tissue>
    </source>
</reference>
<dbReference type="AlphaFoldDB" id="A0A251UFU1"/>
<proteinExistence type="predicted"/>
<reference evidence="1" key="3">
    <citation type="submission" date="2020-06" db="EMBL/GenBank/DDBJ databases">
        <title>Helianthus annuus Genome sequencing and assembly Release 2.</title>
        <authorList>
            <person name="Gouzy J."/>
            <person name="Langlade N."/>
            <person name="Munos S."/>
        </authorList>
    </citation>
    <scope>NUCLEOTIDE SEQUENCE</scope>
    <source>
        <tissue evidence="1">Leaves</tissue>
    </source>
</reference>
<evidence type="ECO:0000313" key="3">
    <source>
        <dbReference type="Proteomes" id="UP000215914"/>
    </source>
</evidence>
<protein>
    <submittedName>
        <fullName evidence="2">Uncharacterized protein</fullName>
    </submittedName>
</protein>
<dbReference type="EMBL" id="MNCJ02000321">
    <property type="protein sequence ID" value="KAF5801162.1"/>
    <property type="molecule type" value="Genomic_DNA"/>
</dbReference>
<name>A0A251UFU1_HELAN</name>
<sequence>MWWSHGGAVVESRRRCGYSYTVTNEADGEKLTGSFVVVSSSEVRVLCTPLKAFGIHTVSLHSGASVDHQVHG</sequence>
<evidence type="ECO:0000313" key="2">
    <source>
        <dbReference type="EMBL" id="OTG22220.1"/>
    </source>
</evidence>
<reference evidence="1 3" key="1">
    <citation type="journal article" date="2017" name="Nature">
        <title>The sunflower genome provides insights into oil metabolism, flowering and Asterid evolution.</title>
        <authorList>
            <person name="Badouin H."/>
            <person name="Gouzy J."/>
            <person name="Grassa C.J."/>
            <person name="Murat F."/>
            <person name="Staton S.E."/>
            <person name="Cottret L."/>
            <person name="Lelandais-Briere C."/>
            <person name="Owens G.L."/>
            <person name="Carrere S."/>
            <person name="Mayjonade B."/>
            <person name="Legrand L."/>
            <person name="Gill N."/>
            <person name="Kane N.C."/>
            <person name="Bowers J.E."/>
            <person name="Hubner S."/>
            <person name="Bellec A."/>
            <person name="Berard A."/>
            <person name="Berges H."/>
            <person name="Blanchet N."/>
            <person name="Boniface M.C."/>
            <person name="Brunel D."/>
            <person name="Catrice O."/>
            <person name="Chaidir N."/>
            <person name="Claudel C."/>
            <person name="Donnadieu C."/>
            <person name="Faraut T."/>
            <person name="Fievet G."/>
            <person name="Helmstetter N."/>
            <person name="King M."/>
            <person name="Knapp S.J."/>
            <person name="Lai Z."/>
            <person name="Le Paslier M.C."/>
            <person name="Lippi Y."/>
            <person name="Lorenzon L."/>
            <person name="Mandel J.R."/>
            <person name="Marage G."/>
            <person name="Marchand G."/>
            <person name="Marquand E."/>
            <person name="Bret-Mestries E."/>
            <person name="Morien E."/>
            <person name="Nambeesan S."/>
            <person name="Nguyen T."/>
            <person name="Pegot-Espagnet P."/>
            <person name="Pouilly N."/>
            <person name="Raftis F."/>
            <person name="Sallet E."/>
            <person name="Schiex T."/>
            <person name="Thomas J."/>
            <person name="Vandecasteele C."/>
            <person name="Vares D."/>
            <person name="Vear F."/>
            <person name="Vautrin S."/>
            <person name="Crespi M."/>
            <person name="Mangin B."/>
            <person name="Burke J.M."/>
            <person name="Salse J."/>
            <person name="Munos S."/>
            <person name="Vincourt P."/>
            <person name="Rieseberg L.H."/>
            <person name="Langlade N.B."/>
        </authorList>
    </citation>
    <scope>NUCLEOTIDE SEQUENCE [LARGE SCALE GENOMIC DNA]</scope>
    <source>
        <strain evidence="3">cv. SF193</strain>
        <tissue evidence="1">Leaves</tissue>
    </source>
</reference>
<organism evidence="2 3">
    <name type="scientific">Helianthus annuus</name>
    <name type="common">Common sunflower</name>
    <dbReference type="NCBI Taxonomy" id="4232"/>
    <lineage>
        <taxon>Eukaryota</taxon>
        <taxon>Viridiplantae</taxon>
        <taxon>Streptophyta</taxon>
        <taxon>Embryophyta</taxon>
        <taxon>Tracheophyta</taxon>
        <taxon>Spermatophyta</taxon>
        <taxon>Magnoliopsida</taxon>
        <taxon>eudicotyledons</taxon>
        <taxon>Gunneridae</taxon>
        <taxon>Pentapetalae</taxon>
        <taxon>asterids</taxon>
        <taxon>campanulids</taxon>
        <taxon>Asterales</taxon>
        <taxon>Asteraceae</taxon>
        <taxon>Asteroideae</taxon>
        <taxon>Heliantheae alliance</taxon>
        <taxon>Heliantheae</taxon>
        <taxon>Helianthus</taxon>
    </lineage>
</organism>
<dbReference type="Gramene" id="mRNA:HanXRQr2_Chr06g0244881">
    <property type="protein sequence ID" value="mRNA:HanXRQr2_Chr06g0244881"/>
    <property type="gene ID" value="HanXRQr2_Chr06g0244881"/>
</dbReference>